<reference evidence="9" key="1">
    <citation type="submission" date="2021-08" db="EMBL/GenBank/DDBJ databases">
        <title>WGS assembly of Ceratopteris richardii.</title>
        <authorList>
            <person name="Marchant D.B."/>
            <person name="Chen G."/>
            <person name="Jenkins J."/>
            <person name="Shu S."/>
            <person name="Leebens-Mack J."/>
            <person name="Grimwood J."/>
            <person name="Schmutz J."/>
            <person name="Soltis P."/>
            <person name="Soltis D."/>
            <person name="Chen Z.-H."/>
        </authorList>
    </citation>
    <scope>NUCLEOTIDE SEQUENCE</scope>
    <source>
        <strain evidence="9">Whitten #5841</strain>
        <tissue evidence="9">Leaf</tissue>
    </source>
</reference>
<keyword evidence="5" id="KW-0804">Transcription</keyword>
<dbReference type="CDD" id="cd14704">
    <property type="entry name" value="bZIP_HY5-like"/>
    <property type="match status" value="1"/>
</dbReference>
<dbReference type="Proteomes" id="UP000825935">
    <property type="component" value="Chromosome 13"/>
</dbReference>
<feature type="compositionally biased region" description="Polar residues" evidence="7">
    <location>
        <begin position="1"/>
        <end position="12"/>
    </location>
</feature>
<keyword evidence="4" id="KW-0238">DNA-binding</keyword>
<dbReference type="InterPro" id="IPR004827">
    <property type="entry name" value="bZIP"/>
</dbReference>
<evidence type="ECO:0000256" key="7">
    <source>
        <dbReference type="SAM" id="MobiDB-lite"/>
    </source>
</evidence>
<evidence type="ECO:0000256" key="5">
    <source>
        <dbReference type="ARBA" id="ARBA00023163"/>
    </source>
</evidence>
<dbReference type="GO" id="GO:0010099">
    <property type="term" value="P:regulation of photomorphogenesis"/>
    <property type="evidence" value="ECO:0007669"/>
    <property type="project" value="TreeGrafter"/>
</dbReference>
<keyword evidence="10" id="KW-1185">Reference proteome</keyword>
<organism evidence="9 10">
    <name type="scientific">Ceratopteris richardii</name>
    <name type="common">Triangle waterfern</name>
    <dbReference type="NCBI Taxonomy" id="49495"/>
    <lineage>
        <taxon>Eukaryota</taxon>
        <taxon>Viridiplantae</taxon>
        <taxon>Streptophyta</taxon>
        <taxon>Embryophyta</taxon>
        <taxon>Tracheophyta</taxon>
        <taxon>Polypodiopsida</taxon>
        <taxon>Polypodiidae</taxon>
        <taxon>Polypodiales</taxon>
        <taxon>Pteridineae</taxon>
        <taxon>Pteridaceae</taxon>
        <taxon>Parkerioideae</taxon>
        <taxon>Ceratopteris</taxon>
    </lineage>
</organism>
<feature type="compositionally biased region" description="Basic and acidic residues" evidence="7">
    <location>
        <begin position="32"/>
        <end position="47"/>
    </location>
</feature>
<dbReference type="PRINTS" id="PR00041">
    <property type="entry name" value="LEUZIPPRCREB"/>
</dbReference>
<dbReference type="Gene3D" id="1.20.5.490">
    <property type="entry name" value="Single helix bin"/>
    <property type="match status" value="1"/>
</dbReference>
<dbReference type="GO" id="GO:0000981">
    <property type="term" value="F:DNA-binding transcription factor activity, RNA polymerase II-specific"/>
    <property type="evidence" value="ECO:0007669"/>
    <property type="project" value="InterPro"/>
</dbReference>
<dbReference type="InterPro" id="IPR046347">
    <property type="entry name" value="bZIP_sf"/>
</dbReference>
<feature type="domain" description="BZIP" evidence="8">
    <location>
        <begin position="77"/>
        <end position="140"/>
    </location>
</feature>
<keyword evidence="3" id="KW-0805">Transcription regulation</keyword>
<dbReference type="OMA" id="NETMRVP"/>
<dbReference type="GO" id="GO:0005634">
    <property type="term" value="C:nucleus"/>
    <property type="evidence" value="ECO:0007669"/>
    <property type="project" value="UniProtKB-SubCell"/>
</dbReference>
<gene>
    <name evidence="9" type="ORF">KP509_13G093700</name>
</gene>
<dbReference type="GO" id="GO:0010218">
    <property type="term" value="P:response to far red light"/>
    <property type="evidence" value="ECO:0007669"/>
    <property type="project" value="TreeGrafter"/>
</dbReference>
<dbReference type="AlphaFoldDB" id="A0A8T2TL98"/>
<protein>
    <recommendedName>
        <fullName evidence="8">BZIP domain-containing protein</fullName>
    </recommendedName>
</protein>
<dbReference type="GO" id="GO:0045944">
    <property type="term" value="P:positive regulation of transcription by RNA polymerase II"/>
    <property type="evidence" value="ECO:0007669"/>
    <property type="project" value="InterPro"/>
</dbReference>
<dbReference type="OrthoDB" id="674948at2759"/>
<dbReference type="GO" id="GO:0010114">
    <property type="term" value="P:response to red light"/>
    <property type="evidence" value="ECO:0007669"/>
    <property type="project" value="TreeGrafter"/>
</dbReference>
<evidence type="ECO:0000313" key="10">
    <source>
        <dbReference type="Proteomes" id="UP000825935"/>
    </source>
</evidence>
<dbReference type="SMART" id="SM00338">
    <property type="entry name" value="BRLZ"/>
    <property type="match status" value="1"/>
</dbReference>
<comment type="similarity">
    <text evidence="2">Belongs to the bZIP family.</text>
</comment>
<feature type="compositionally biased region" description="Low complexity" evidence="7">
    <location>
        <begin position="51"/>
        <end position="63"/>
    </location>
</feature>
<evidence type="ECO:0000256" key="2">
    <source>
        <dbReference type="ARBA" id="ARBA00007163"/>
    </source>
</evidence>
<proteinExistence type="inferred from homology"/>
<comment type="caution">
    <text evidence="9">The sequence shown here is derived from an EMBL/GenBank/DDBJ whole genome shotgun (WGS) entry which is preliminary data.</text>
</comment>
<comment type="subcellular location">
    <subcellularLocation>
        <location evidence="1">Nucleus</location>
    </subcellularLocation>
</comment>
<dbReference type="GO" id="GO:0010017">
    <property type="term" value="P:red or far-red light signaling pathway"/>
    <property type="evidence" value="ECO:0007669"/>
    <property type="project" value="TreeGrafter"/>
</dbReference>
<sequence length="148" mass="16401">MQASTSGISSPHGSVEEKPVFNEAAAASVDQFSKEGDDSDSDVRKVPEMVGRASSSGAASGKHQGARKRNALPAEKEHKRMKRLLRNRVSAQQARERKKAYVSDLEARTKELEQRNAELEEKLSTLQQENAMLRKIIKSTAIRSQPEQ</sequence>
<evidence type="ECO:0000256" key="4">
    <source>
        <dbReference type="ARBA" id="ARBA00023125"/>
    </source>
</evidence>
<name>A0A8T2TL98_CERRI</name>
<evidence type="ECO:0000256" key="1">
    <source>
        <dbReference type="ARBA" id="ARBA00004123"/>
    </source>
</evidence>
<dbReference type="Pfam" id="PF00170">
    <property type="entry name" value="bZIP_1"/>
    <property type="match status" value="1"/>
</dbReference>
<accession>A0A8T2TL98</accession>
<evidence type="ECO:0000256" key="3">
    <source>
        <dbReference type="ARBA" id="ARBA00023015"/>
    </source>
</evidence>
<feature type="region of interest" description="Disordered" evidence="7">
    <location>
        <begin position="1"/>
        <end position="102"/>
    </location>
</feature>
<dbReference type="SUPFAM" id="SSF57959">
    <property type="entry name" value="Leucine zipper domain"/>
    <property type="match status" value="1"/>
</dbReference>
<keyword evidence="6" id="KW-0539">Nucleus</keyword>
<evidence type="ECO:0000313" key="9">
    <source>
        <dbReference type="EMBL" id="KAH7422154.1"/>
    </source>
</evidence>
<evidence type="ECO:0000256" key="6">
    <source>
        <dbReference type="ARBA" id="ARBA00023242"/>
    </source>
</evidence>
<dbReference type="PROSITE" id="PS00036">
    <property type="entry name" value="BZIP_BASIC"/>
    <property type="match status" value="1"/>
</dbReference>
<dbReference type="GO" id="GO:0003677">
    <property type="term" value="F:DNA binding"/>
    <property type="evidence" value="ECO:0007669"/>
    <property type="project" value="UniProtKB-KW"/>
</dbReference>
<dbReference type="PANTHER" id="PTHR46714:SF6">
    <property type="entry name" value="TRANSCRIPTIONAL ACTIVATOR HAC1"/>
    <property type="match status" value="1"/>
</dbReference>
<dbReference type="PROSITE" id="PS50217">
    <property type="entry name" value="BZIP"/>
    <property type="match status" value="1"/>
</dbReference>
<dbReference type="EMBL" id="CM035418">
    <property type="protein sequence ID" value="KAH7422154.1"/>
    <property type="molecule type" value="Genomic_DNA"/>
</dbReference>
<dbReference type="PANTHER" id="PTHR46714">
    <property type="entry name" value="TRANSCRIPTIONAL ACTIVATOR HAC1"/>
    <property type="match status" value="1"/>
</dbReference>
<evidence type="ECO:0000259" key="8">
    <source>
        <dbReference type="PROSITE" id="PS50217"/>
    </source>
</evidence>
<dbReference type="InterPro" id="IPR044280">
    <property type="entry name" value="Hac1/HY5"/>
</dbReference>